<evidence type="ECO:0000313" key="5">
    <source>
        <dbReference type="Proteomes" id="UP000663829"/>
    </source>
</evidence>
<dbReference type="Proteomes" id="UP000681722">
    <property type="component" value="Unassembled WGS sequence"/>
</dbReference>
<dbReference type="EMBL" id="CAJNOQ010015868">
    <property type="protein sequence ID" value="CAF1370242.1"/>
    <property type="molecule type" value="Genomic_DNA"/>
</dbReference>
<accession>A0A815IWH6</accession>
<sequence length="95" mass="11165">MVHSHSVDRTSDRYLKCDVKCKRKATNQCHGCGKIHCSDHYLEHHNKLKDHFKYVIHTRDLLSQELKLLTSQLSTNVTLDLVKQIYKLQMESTKN</sequence>
<dbReference type="AlphaFoldDB" id="A0A815IWH6"/>
<proteinExistence type="predicted"/>
<gene>
    <name evidence="1" type="ORF">GPM918_LOCUS31819</name>
    <name evidence="2" type="ORF">OVA965_LOCUS38575</name>
    <name evidence="3" type="ORF">SRO942_LOCUS32472</name>
    <name evidence="4" type="ORF">TMI583_LOCUS39771</name>
</gene>
<dbReference type="EMBL" id="CAJOBC010075054">
    <property type="protein sequence ID" value="CAF4255969.1"/>
    <property type="molecule type" value="Genomic_DNA"/>
</dbReference>
<protein>
    <submittedName>
        <fullName evidence="1">Uncharacterized protein</fullName>
    </submittedName>
</protein>
<evidence type="ECO:0000313" key="2">
    <source>
        <dbReference type="EMBL" id="CAF1537221.1"/>
    </source>
</evidence>
<dbReference type="Proteomes" id="UP000677228">
    <property type="component" value="Unassembled WGS sequence"/>
</dbReference>
<dbReference type="EMBL" id="CAJOBA010060582">
    <property type="protein sequence ID" value="CAF4324956.1"/>
    <property type="molecule type" value="Genomic_DNA"/>
</dbReference>
<dbReference type="Proteomes" id="UP000682733">
    <property type="component" value="Unassembled WGS sequence"/>
</dbReference>
<organism evidence="1 5">
    <name type="scientific">Didymodactylos carnosus</name>
    <dbReference type="NCBI Taxonomy" id="1234261"/>
    <lineage>
        <taxon>Eukaryota</taxon>
        <taxon>Metazoa</taxon>
        <taxon>Spiralia</taxon>
        <taxon>Gnathifera</taxon>
        <taxon>Rotifera</taxon>
        <taxon>Eurotatoria</taxon>
        <taxon>Bdelloidea</taxon>
        <taxon>Philodinida</taxon>
        <taxon>Philodinidae</taxon>
        <taxon>Didymodactylos</taxon>
    </lineage>
</organism>
<evidence type="ECO:0000313" key="1">
    <source>
        <dbReference type="EMBL" id="CAF1370242.1"/>
    </source>
</evidence>
<evidence type="ECO:0000313" key="4">
    <source>
        <dbReference type="EMBL" id="CAF4324956.1"/>
    </source>
</evidence>
<reference evidence="1" key="1">
    <citation type="submission" date="2021-02" db="EMBL/GenBank/DDBJ databases">
        <authorList>
            <person name="Nowell W R."/>
        </authorList>
    </citation>
    <scope>NUCLEOTIDE SEQUENCE</scope>
</reference>
<keyword evidence="5" id="KW-1185">Reference proteome</keyword>
<comment type="caution">
    <text evidence="1">The sequence shown here is derived from an EMBL/GenBank/DDBJ whole genome shotgun (WGS) entry which is preliminary data.</text>
</comment>
<name>A0A815IWH6_9BILA</name>
<evidence type="ECO:0000313" key="3">
    <source>
        <dbReference type="EMBL" id="CAF4255969.1"/>
    </source>
</evidence>
<dbReference type="EMBL" id="CAJNOK010038295">
    <property type="protein sequence ID" value="CAF1537221.1"/>
    <property type="molecule type" value="Genomic_DNA"/>
</dbReference>
<dbReference type="Proteomes" id="UP000663829">
    <property type="component" value="Unassembled WGS sequence"/>
</dbReference>